<accession>A0A8T0HTN8</accession>
<reference evidence="2" key="1">
    <citation type="submission" date="2020-06" db="EMBL/GenBank/DDBJ databases">
        <title>WGS assembly of Ceratodon purpureus strain R40.</title>
        <authorList>
            <person name="Carey S.B."/>
            <person name="Jenkins J."/>
            <person name="Shu S."/>
            <person name="Lovell J.T."/>
            <person name="Sreedasyam A."/>
            <person name="Maumus F."/>
            <person name="Tiley G.P."/>
            <person name="Fernandez-Pozo N."/>
            <person name="Barry K."/>
            <person name="Chen C."/>
            <person name="Wang M."/>
            <person name="Lipzen A."/>
            <person name="Daum C."/>
            <person name="Saski C.A."/>
            <person name="Payton A.C."/>
            <person name="Mcbreen J.C."/>
            <person name="Conrad R.E."/>
            <person name="Kollar L.M."/>
            <person name="Olsson S."/>
            <person name="Huttunen S."/>
            <person name="Landis J.B."/>
            <person name="Wickett N.J."/>
            <person name="Johnson M.G."/>
            <person name="Rensing S.A."/>
            <person name="Grimwood J."/>
            <person name="Schmutz J."/>
            <person name="Mcdaniel S.F."/>
        </authorList>
    </citation>
    <scope>NUCLEOTIDE SEQUENCE</scope>
    <source>
        <strain evidence="2">R40</strain>
    </source>
</reference>
<feature type="signal peptide" evidence="1">
    <location>
        <begin position="1"/>
        <end position="18"/>
    </location>
</feature>
<sequence length="63" mass="6994">MNLSISIVLMHASTRAVCDTVVCLHRNKKITFYSKTISNVMKYNASADTEGCSKETNKLKPNS</sequence>
<name>A0A8T0HTN8_CERPU</name>
<protein>
    <recommendedName>
        <fullName evidence="4">Secreted protein</fullName>
    </recommendedName>
</protein>
<feature type="chain" id="PRO_5035721941" description="Secreted protein" evidence="1">
    <location>
        <begin position="19"/>
        <end position="63"/>
    </location>
</feature>
<dbReference type="AlphaFoldDB" id="A0A8T0HTN8"/>
<gene>
    <name evidence="2" type="ORF">KC19_VG218200</name>
</gene>
<keyword evidence="1" id="KW-0732">Signal</keyword>
<dbReference type="Proteomes" id="UP000822688">
    <property type="component" value="Chromosome V"/>
</dbReference>
<evidence type="ECO:0000313" key="3">
    <source>
        <dbReference type="Proteomes" id="UP000822688"/>
    </source>
</evidence>
<organism evidence="2 3">
    <name type="scientific">Ceratodon purpureus</name>
    <name type="common">Fire moss</name>
    <name type="synonym">Dicranum purpureum</name>
    <dbReference type="NCBI Taxonomy" id="3225"/>
    <lineage>
        <taxon>Eukaryota</taxon>
        <taxon>Viridiplantae</taxon>
        <taxon>Streptophyta</taxon>
        <taxon>Embryophyta</taxon>
        <taxon>Bryophyta</taxon>
        <taxon>Bryophytina</taxon>
        <taxon>Bryopsida</taxon>
        <taxon>Dicranidae</taxon>
        <taxon>Pseudoditrichales</taxon>
        <taxon>Ditrichaceae</taxon>
        <taxon>Ceratodon</taxon>
    </lineage>
</organism>
<dbReference type="EMBL" id="CM026426">
    <property type="protein sequence ID" value="KAG0573883.1"/>
    <property type="molecule type" value="Genomic_DNA"/>
</dbReference>
<evidence type="ECO:0000313" key="2">
    <source>
        <dbReference type="EMBL" id="KAG0573883.1"/>
    </source>
</evidence>
<proteinExistence type="predicted"/>
<comment type="caution">
    <text evidence="2">The sequence shown here is derived from an EMBL/GenBank/DDBJ whole genome shotgun (WGS) entry which is preliminary data.</text>
</comment>
<keyword evidence="3" id="KW-1185">Reference proteome</keyword>
<evidence type="ECO:0008006" key="4">
    <source>
        <dbReference type="Google" id="ProtNLM"/>
    </source>
</evidence>
<evidence type="ECO:0000256" key="1">
    <source>
        <dbReference type="SAM" id="SignalP"/>
    </source>
</evidence>